<evidence type="ECO:0000256" key="1">
    <source>
        <dbReference type="ARBA" id="ARBA00005254"/>
    </source>
</evidence>
<dbReference type="CDD" id="cd06558">
    <property type="entry name" value="crotonase-like"/>
    <property type="match status" value="1"/>
</dbReference>
<evidence type="ECO:0000313" key="4">
    <source>
        <dbReference type="EMBL" id="SDR29894.1"/>
    </source>
</evidence>
<dbReference type="RefSeq" id="WP_090383682.1">
    <property type="nucleotide sequence ID" value="NZ_FNLC01000003.1"/>
</dbReference>
<organism evidence="4 5">
    <name type="scientific">Natronobacterium texcoconense</name>
    <dbReference type="NCBI Taxonomy" id="1095778"/>
    <lineage>
        <taxon>Archaea</taxon>
        <taxon>Methanobacteriati</taxon>
        <taxon>Methanobacteriota</taxon>
        <taxon>Stenosarchaea group</taxon>
        <taxon>Halobacteria</taxon>
        <taxon>Halobacteriales</taxon>
        <taxon>Natrialbaceae</taxon>
        <taxon>Natronobacterium</taxon>
    </lineage>
</organism>
<dbReference type="InterPro" id="IPR018376">
    <property type="entry name" value="Enoyl-CoA_hyd/isom_CS"/>
</dbReference>
<protein>
    <submittedName>
        <fullName evidence="4">Enoyl-CoA hydratase/carnithine racemase</fullName>
    </submittedName>
</protein>
<sequence>MSDAVQLDIEEGVATITLNRPDNRNALTTEMSAAIVDAVEEAEDSEEVRCLVITGKEGTFCSGGDVTAMAELMSGAAELHEAVERIQHETSRAVRAIAEFHLPTIAKVDGIAYGAGANLAIAADITLASAEARLSFGFRQVGLAIDTGTSYLLPRQVGVSKAKELVFTGELLDAEAAEELGLFNHVFEVDFEARAGEFIEPIATGPTVALRTSKKLIEQGYDTSLRDAQDNEAAAQAAVFATHDHEEGATAFMEGRDPEFEGR</sequence>
<dbReference type="Gene3D" id="1.10.12.10">
    <property type="entry name" value="Lyase 2-enoyl-coa Hydratase, Chain A, domain 2"/>
    <property type="match status" value="1"/>
</dbReference>
<dbReference type="InterPro" id="IPR001753">
    <property type="entry name" value="Enoyl-CoA_hydra/iso"/>
</dbReference>
<dbReference type="Pfam" id="PF00378">
    <property type="entry name" value="ECH_1"/>
    <property type="match status" value="1"/>
</dbReference>
<evidence type="ECO:0000256" key="2">
    <source>
        <dbReference type="ARBA" id="ARBA00023239"/>
    </source>
</evidence>
<comment type="similarity">
    <text evidence="1 3">Belongs to the enoyl-CoA hydratase/isomerase family.</text>
</comment>
<accession>A0A1H1HWT8</accession>
<dbReference type="AlphaFoldDB" id="A0A1H1HWT8"/>
<dbReference type="Proteomes" id="UP000198848">
    <property type="component" value="Unassembled WGS sequence"/>
</dbReference>
<dbReference type="GO" id="GO:0016836">
    <property type="term" value="F:hydro-lyase activity"/>
    <property type="evidence" value="ECO:0007669"/>
    <property type="project" value="UniProtKB-ARBA"/>
</dbReference>
<reference evidence="5" key="1">
    <citation type="submission" date="2016-10" db="EMBL/GenBank/DDBJ databases">
        <authorList>
            <person name="Varghese N."/>
            <person name="Submissions S."/>
        </authorList>
    </citation>
    <scope>NUCLEOTIDE SEQUENCE [LARGE SCALE GENOMIC DNA]</scope>
    <source>
        <strain evidence="5">DSM 24767</strain>
    </source>
</reference>
<gene>
    <name evidence="4" type="ORF">SAMN04489842_3114</name>
</gene>
<dbReference type="PROSITE" id="PS00166">
    <property type="entry name" value="ENOYL_COA_HYDRATASE"/>
    <property type="match status" value="1"/>
</dbReference>
<dbReference type="STRING" id="1095778.SAMN04489842_3114"/>
<keyword evidence="5" id="KW-1185">Reference proteome</keyword>
<dbReference type="Gene3D" id="3.90.226.10">
    <property type="entry name" value="2-enoyl-CoA Hydratase, Chain A, domain 1"/>
    <property type="match status" value="1"/>
</dbReference>
<dbReference type="InterPro" id="IPR029045">
    <property type="entry name" value="ClpP/crotonase-like_dom_sf"/>
</dbReference>
<evidence type="ECO:0000313" key="5">
    <source>
        <dbReference type="Proteomes" id="UP000198848"/>
    </source>
</evidence>
<dbReference type="InterPro" id="IPR014748">
    <property type="entry name" value="Enoyl-CoA_hydra_C"/>
</dbReference>
<dbReference type="PANTHER" id="PTHR43459:SF1">
    <property type="entry name" value="EG:BACN32G11.4 PROTEIN"/>
    <property type="match status" value="1"/>
</dbReference>
<proteinExistence type="inferred from homology"/>
<dbReference type="EMBL" id="FNLC01000003">
    <property type="protein sequence ID" value="SDR29894.1"/>
    <property type="molecule type" value="Genomic_DNA"/>
</dbReference>
<name>A0A1H1HWT8_NATTX</name>
<dbReference type="SUPFAM" id="SSF52096">
    <property type="entry name" value="ClpP/crotonase"/>
    <property type="match status" value="1"/>
</dbReference>
<keyword evidence="2" id="KW-0456">Lyase</keyword>
<dbReference type="FunFam" id="1.10.12.10:FF:000001">
    <property type="entry name" value="Probable enoyl-CoA hydratase, mitochondrial"/>
    <property type="match status" value="1"/>
</dbReference>
<evidence type="ECO:0000256" key="3">
    <source>
        <dbReference type="RuleBase" id="RU003707"/>
    </source>
</evidence>
<dbReference type="PANTHER" id="PTHR43459">
    <property type="entry name" value="ENOYL-COA HYDRATASE"/>
    <property type="match status" value="1"/>
</dbReference>